<feature type="binding site" evidence="3">
    <location>
        <position position="53"/>
    </location>
    <ligand>
        <name>substrate</name>
    </ligand>
</feature>
<dbReference type="InterPro" id="IPR050134">
    <property type="entry name" value="NAD-dep_sirtuin_deacylases"/>
</dbReference>
<dbReference type="InterPro" id="IPR026590">
    <property type="entry name" value="Ssirtuin_cat_dom"/>
</dbReference>
<feature type="binding site" evidence="3">
    <location>
        <position position="56"/>
    </location>
    <ligand>
        <name>substrate</name>
    </ligand>
</feature>
<feature type="binding site" evidence="3">
    <location>
        <begin position="172"/>
        <end position="174"/>
    </location>
    <ligand>
        <name>NAD(+)</name>
        <dbReference type="ChEBI" id="CHEBI:57540"/>
    </ligand>
</feature>
<dbReference type="EC" id="2.3.1.286" evidence="3"/>
<keyword evidence="7" id="KW-1185">Reference proteome</keyword>
<comment type="caution">
    <text evidence="3 4">Lacks conserved residue(s) required for the propagation of feature annotation.</text>
</comment>
<comment type="domain">
    <text evidence="3">2 residues (Tyr-53 and Arg-56) present in a large hydrophobic pocket are probably involved in substrate specificity. They are important for desuccinylation activity, but dispensable for deacetylation activity.</text>
</comment>
<dbReference type="PROSITE" id="PS50305">
    <property type="entry name" value="SIRTUIN"/>
    <property type="match status" value="1"/>
</dbReference>
<reference evidence="7" key="1">
    <citation type="submission" date="2017-02" db="EMBL/GenBank/DDBJ databases">
        <authorList>
            <person name="Varghese N."/>
            <person name="Submissions S."/>
        </authorList>
    </citation>
    <scope>NUCLEOTIDE SEQUENCE [LARGE SCALE GENOMIC DNA]</scope>
    <source>
        <strain evidence="7">ATCC 51356</strain>
    </source>
</reference>
<dbReference type="Gene3D" id="3.30.1600.10">
    <property type="entry name" value="SIR2/SIRT2 'Small Domain"/>
    <property type="match status" value="1"/>
</dbReference>
<protein>
    <recommendedName>
        <fullName evidence="3">NAD-dependent protein deacylase</fullName>
        <ecNumber evidence="3">2.3.1.286</ecNumber>
    </recommendedName>
    <alternativeName>
        <fullName evidence="3">Regulatory protein SIR2 homolog</fullName>
    </alternativeName>
</protein>
<dbReference type="Pfam" id="PF02146">
    <property type="entry name" value="SIR2"/>
    <property type="match status" value="1"/>
</dbReference>
<dbReference type="PANTHER" id="PTHR11085">
    <property type="entry name" value="NAD-DEPENDENT PROTEIN DEACYLASE SIRTUIN-5, MITOCHONDRIAL-RELATED"/>
    <property type="match status" value="1"/>
</dbReference>
<dbReference type="InterPro" id="IPR029035">
    <property type="entry name" value="DHS-like_NAD/FAD-binding_dom"/>
</dbReference>
<dbReference type="Proteomes" id="UP000190121">
    <property type="component" value="Unassembled WGS sequence"/>
</dbReference>
<dbReference type="GO" id="GO:0036055">
    <property type="term" value="F:protein-succinyllysine desuccinylase activity"/>
    <property type="evidence" value="ECO:0007669"/>
    <property type="project" value="UniProtKB-UniRule"/>
</dbReference>
<dbReference type="STRING" id="29524.SAMN02745171_00146"/>
<comment type="catalytic activity">
    <reaction evidence="3">
        <text>N(6)-acetyl-L-lysyl-[protein] + NAD(+) + H2O = 2''-O-acetyl-ADP-D-ribose + nicotinamide + L-lysyl-[protein]</text>
        <dbReference type="Rhea" id="RHEA:43636"/>
        <dbReference type="Rhea" id="RHEA-COMP:9752"/>
        <dbReference type="Rhea" id="RHEA-COMP:10731"/>
        <dbReference type="ChEBI" id="CHEBI:15377"/>
        <dbReference type="ChEBI" id="CHEBI:17154"/>
        <dbReference type="ChEBI" id="CHEBI:29969"/>
        <dbReference type="ChEBI" id="CHEBI:57540"/>
        <dbReference type="ChEBI" id="CHEBI:61930"/>
        <dbReference type="ChEBI" id="CHEBI:83767"/>
        <dbReference type="EC" id="2.3.1.286"/>
    </reaction>
</comment>
<dbReference type="GO" id="GO:0036054">
    <property type="term" value="F:protein-malonyllysine demalonylase activity"/>
    <property type="evidence" value="ECO:0007669"/>
    <property type="project" value="InterPro"/>
</dbReference>
<dbReference type="InterPro" id="IPR027546">
    <property type="entry name" value="Sirtuin_class_III"/>
</dbReference>
<evidence type="ECO:0000256" key="2">
    <source>
        <dbReference type="ARBA" id="ARBA00023027"/>
    </source>
</evidence>
<dbReference type="EMBL" id="FUXE01000001">
    <property type="protein sequence ID" value="SJZ44609.1"/>
    <property type="molecule type" value="Genomic_DNA"/>
</dbReference>
<dbReference type="GO" id="GO:0017136">
    <property type="term" value="F:histone deacetylase activity, NAD-dependent"/>
    <property type="evidence" value="ECO:0007669"/>
    <property type="project" value="TreeGrafter"/>
</dbReference>
<comment type="catalytic activity">
    <reaction evidence="3">
        <text>N(6)-succinyl-L-lysyl-[protein] + NAD(+) + H2O = 2''-O-succinyl-ADP-D-ribose + nicotinamide + L-lysyl-[protein]</text>
        <dbReference type="Rhea" id="RHEA:47668"/>
        <dbReference type="Rhea" id="RHEA-COMP:9752"/>
        <dbReference type="Rhea" id="RHEA-COMP:11877"/>
        <dbReference type="ChEBI" id="CHEBI:15377"/>
        <dbReference type="ChEBI" id="CHEBI:17154"/>
        <dbReference type="ChEBI" id="CHEBI:29969"/>
        <dbReference type="ChEBI" id="CHEBI:57540"/>
        <dbReference type="ChEBI" id="CHEBI:87830"/>
        <dbReference type="ChEBI" id="CHEBI:87832"/>
    </reaction>
</comment>
<feature type="binding site" evidence="3">
    <location>
        <begin position="86"/>
        <end position="89"/>
    </location>
    <ligand>
        <name>NAD(+)</name>
        <dbReference type="ChEBI" id="CHEBI:57540"/>
    </ligand>
</feature>
<evidence type="ECO:0000313" key="6">
    <source>
        <dbReference type="EMBL" id="SJZ44609.1"/>
    </source>
</evidence>
<feature type="active site" description="Proton acceptor" evidence="3">
    <location>
        <position position="104"/>
    </location>
</feature>
<dbReference type="PANTHER" id="PTHR11085:SF4">
    <property type="entry name" value="NAD-DEPENDENT PROTEIN DEACYLASE"/>
    <property type="match status" value="1"/>
</dbReference>
<dbReference type="InterPro" id="IPR026591">
    <property type="entry name" value="Sirtuin_cat_small_dom_sf"/>
</dbReference>
<dbReference type="OrthoDB" id="9800582at2"/>
<evidence type="ECO:0000256" key="1">
    <source>
        <dbReference type="ARBA" id="ARBA00022679"/>
    </source>
</evidence>
<comment type="subcellular location">
    <subcellularLocation>
        <location evidence="3">Cytoplasm</location>
    </subcellularLocation>
</comment>
<evidence type="ECO:0000259" key="5">
    <source>
        <dbReference type="PROSITE" id="PS50305"/>
    </source>
</evidence>
<keyword evidence="2 3" id="KW-0520">NAD</keyword>
<dbReference type="RefSeq" id="WP_078736113.1">
    <property type="nucleotide sequence ID" value="NZ_FUXE01000001.1"/>
</dbReference>
<sequence length="231" mass="25946">MKRIVVLTGAGISAESGISTFRDSDGLWEKYPVQQVASIEGFRENPQLVLDFYTMRRRELLKCSPNEAHKTLARLEKDWHVDIITQNVDNLHEQAGSSRVLHLHGELMKNCSVANTQKTYPVDPEKLAISVGDLAPDGHQLRPFIVWFGEAVPMMEPAIELAEKADIFIVIGTSLNVYPAASLLRYTPRQIPIFIIDPKPVQCPHGLNIEFIPTVATEGIKILEEKLRLLQ</sequence>
<evidence type="ECO:0000256" key="3">
    <source>
        <dbReference type="HAMAP-Rule" id="MF_01121"/>
    </source>
</evidence>
<dbReference type="GO" id="GO:0070403">
    <property type="term" value="F:NAD+ binding"/>
    <property type="evidence" value="ECO:0007669"/>
    <property type="project" value="UniProtKB-UniRule"/>
</dbReference>
<evidence type="ECO:0000313" key="7">
    <source>
        <dbReference type="Proteomes" id="UP000190121"/>
    </source>
</evidence>
<comment type="similarity">
    <text evidence="3">Belongs to the sirtuin family. Class III subfamily.</text>
</comment>
<accession>A0A1T4KQ96</accession>
<gene>
    <name evidence="3" type="primary">cobB</name>
    <name evidence="6" type="ORF">SAMN02745171_00146</name>
</gene>
<feature type="binding site" evidence="3">
    <location>
        <begin position="9"/>
        <end position="28"/>
    </location>
    <ligand>
        <name>NAD(+)</name>
        <dbReference type="ChEBI" id="CHEBI:57540"/>
    </ligand>
</feature>
<dbReference type="Gene3D" id="3.40.50.1220">
    <property type="entry name" value="TPP-binding domain"/>
    <property type="match status" value="1"/>
</dbReference>
<evidence type="ECO:0000256" key="4">
    <source>
        <dbReference type="PROSITE-ProRule" id="PRU00236"/>
    </source>
</evidence>
<dbReference type="SUPFAM" id="SSF52467">
    <property type="entry name" value="DHS-like NAD/FAD-binding domain"/>
    <property type="match status" value="1"/>
</dbReference>
<dbReference type="AlphaFoldDB" id="A0A1T4KQ96"/>
<keyword evidence="1" id="KW-0808">Transferase</keyword>
<dbReference type="HAMAP" id="MF_01121">
    <property type="entry name" value="Sirtuin_ClassIII"/>
    <property type="match status" value="1"/>
</dbReference>
<dbReference type="InterPro" id="IPR003000">
    <property type="entry name" value="Sirtuin"/>
</dbReference>
<proteinExistence type="inferred from homology"/>
<dbReference type="GO" id="GO:0005737">
    <property type="term" value="C:cytoplasm"/>
    <property type="evidence" value="ECO:0007669"/>
    <property type="project" value="UniProtKB-SubCell"/>
</dbReference>
<name>A0A1T4KQ96_9PORP</name>
<comment type="function">
    <text evidence="3">NAD-dependent lysine deacetylase and desuccinylase that specifically removes acetyl and succinyl groups on target proteins. Modulates the activities of several proteins which are inactive in their acylated form.</text>
</comment>
<feature type="domain" description="Deacetylase sirtuin-type" evidence="5">
    <location>
        <begin position="1"/>
        <end position="231"/>
    </location>
</feature>
<feature type="binding site" evidence="3">
    <location>
        <position position="216"/>
    </location>
    <ligand>
        <name>NAD(+)</name>
        <dbReference type="ChEBI" id="CHEBI:57540"/>
    </ligand>
</feature>
<organism evidence="6 7">
    <name type="scientific">Porphyromonas circumdentaria</name>
    <dbReference type="NCBI Taxonomy" id="29524"/>
    <lineage>
        <taxon>Bacteria</taxon>
        <taxon>Pseudomonadati</taxon>
        <taxon>Bacteroidota</taxon>
        <taxon>Bacteroidia</taxon>
        <taxon>Bacteroidales</taxon>
        <taxon>Porphyromonadaceae</taxon>
        <taxon>Porphyromonas</taxon>
    </lineage>
</organism>
<keyword evidence="3" id="KW-0963">Cytoplasm</keyword>